<name>A7INY2_XANP2</name>
<evidence type="ECO:0000256" key="1">
    <source>
        <dbReference type="SAM" id="MobiDB-lite"/>
    </source>
</evidence>
<dbReference type="HOGENOM" id="CLU_2603751_0_0_5"/>
<sequence>MLLAGCAASVEPPPPPPSELPEIPEEIRACLHMEGVEIPERGLDAGEVEKFWKSDRRILAALGRCGQRFILWYEQLRMNWR</sequence>
<dbReference type="EMBL" id="CP000781">
    <property type="protein sequence ID" value="ABS69728.1"/>
    <property type="molecule type" value="Genomic_DNA"/>
</dbReference>
<proteinExistence type="predicted"/>
<evidence type="ECO:0000313" key="2">
    <source>
        <dbReference type="EMBL" id="ABS69728.1"/>
    </source>
</evidence>
<dbReference type="KEGG" id="xau:Xaut_4507"/>
<organism evidence="2 3">
    <name type="scientific">Xanthobacter autotrophicus (strain ATCC BAA-1158 / Py2)</name>
    <dbReference type="NCBI Taxonomy" id="78245"/>
    <lineage>
        <taxon>Bacteria</taxon>
        <taxon>Pseudomonadati</taxon>
        <taxon>Pseudomonadota</taxon>
        <taxon>Alphaproteobacteria</taxon>
        <taxon>Hyphomicrobiales</taxon>
        <taxon>Xanthobacteraceae</taxon>
        <taxon>Xanthobacter</taxon>
    </lineage>
</organism>
<feature type="region of interest" description="Disordered" evidence="1">
    <location>
        <begin position="1"/>
        <end position="22"/>
    </location>
</feature>
<dbReference type="Proteomes" id="UP000002417">
    <property type="component" value="Chromosome"/>
</dbReference>
<dbReference type="AlphaFoldDB" id="A7INY2"/>
<keyword evidence="3" id="KW-1185">Reference proteome</keyword>
<evidence type="ECO:0000313" key="3">
    <source>
        <dbReference type="Proteomes" id="UP000002417"/>
    </source>
</evidence>
<protein>
    <submittedName>
        <fullName evidence="2">Uncharacterized protein</fullName>
    </submittedName>
</protein>
<reference evidence="2 3" key="1">
    <citation type="submission" date="2007-07" db="EMBL/GenBank/DDBJ databases">
        <title>Complete sequence of chromosome of Xanthobacter autotrophicus Py2.</title>
        <authorList>
            <consortium name="US DOE Joint Genome Institute"/>
            <person name="Copeland A."/>
            <person name="Lucas S."/>
            <person name="Lapidus A."/>
            <person name="Barry K."/>
            <person name="Glavina del Rio T."/>
            <person name="Hammon N."/>
            <person name="Israni S."/>
            <person name="Dalin E."/>
            <person name="Tice H."/>
            <person name="Pitluck S."/>
            <person name="Sims D."/>
            <person name="Brettin T."/>
            <person name="Bruce D."/>
            <person name="Detter J.C."/>
            <person name="Han C."/>
            <person name="Tapia R."/>
            <person name="Brainard J."/>
            <person name="Schmutz J."/>
            <person name="Larimer F."/>
            <person name="Land M."/>
            <person name="Hauser L."/>
            <person name="Kyrpides N."/>
            <person name="Kim E."/>
            <person name="Ensigns S.A."/>
            <person name="Richardson P."/>
        </authorList>
    </citation>
    <scope>NUCLEOTIDE SEQUENCE [LARGE SCALE GENOMIC DNA]</scope>
    <source>
        <strain evidence="3">ATCC BAA-1158 / Py2</strain>
    </source>
</reference>
<gene>
    <name evidence="2" type="ordered locus">Xaut_4507</name>
</gene>
<dbReference type="STRING" id="78245.Xaut_4507"/>
<accession>A7INY2</accession>
<dbReference type="eggNOG" id="ENOG502ZDKD">
    <property type="taxonomic scope" value="Bacteria"/>
</dbReference>